<reference evidence="1 2" key="1">
    <citation type="journal article" date="2009" name="J. Bacteriol.">
        <title>Complete genome sequence of the probiotic Lactobacillus rhamnosus ATCC 53103.</title>
        <authorList>
            <person name="Morita H."/>
            <person name="Toh H."/>
            <person name="Oshima K."/>
            <person name="Murakami M."/>
            <person name="Taylor T.D."/>
            <person name="Igimi S."/>
            <person name="Hattori M."/>
        </authorList>
    </citation>
    <scope>NUCLEOTIDE SEQUENCE [LARGE SCALE GENOMIC DNA]</scope>
    <source>
        <strain evidence="2">ATCC 53103 / LMG 18243 / GG [Tokyo]</strain>
    </source>
</reference>
<evidence type="ECO:0000313" key="1">
    <source>
        <dbReference type="EMBL" id="BAI41542.1"/>
    </source>
</evidence>
<name>A0A809N302_LACRG</name>
<dbReference type="EMBL" id="AP011548">
    <property type="protein sequence ID" value="BAI41542.1"/>
    <property type="molecule type" value="Genomic_DNA"/>
</dbReference>
<dbReference type="Proteomes" id="UP000002067">
    <property type="component" value="Chromosome"/>
</dbReference>
<sequence length="208" mass="22190">MAGEQITNNTDTLNWQNIQAAAGTLYYQLEVEFDSGQKSYWYSNIAPLTITASAPQLHAVPNLQFALSSGANPSIADFYAAQGVTMVYQPSTIANQTNWDGNNHGALAIAGGGSTWSLNVQFSPFKNQTTQHYLSTETGGSAAVTLHFADGTAAQAKDDRQPVTVYSKVTKDVTTTTATTTSLQVPQTSTIQPGTYQSTATWTLVKAP</sequence>
<evidence type="ECO:0000313" key="2">
    <source>
        <dbReference type="Proteomes" id="UP000002067"/>
    </source>
</evidence>
<organism evidence="1 2">
    <name type="scientific">Lacticaseibacillus rhamnosus (strain ATCC 53103 / LMG 18243 / GG)</name>
    <name type="common">Lactobacillus rhamnosus</name>
    <dbReference type="NCBI Taxonomy" id="568703"/>
    <lineage>
        <taxon>Bacteria</taxon>
        <taxon>Bacillati</taxon>
        <taxon>Bacillota</taxon>
        <taxon>Bacilli</taxon>
        <taxon>Lactobacillales</taxon>
        <taxon>Lactobacillaceae</taxon>
        <taxon>Lacticaseibacillus</taxon>
    </lineage>
</organism>
<dbReference type="AlphaFoldDB" id="A0A809N302"/>
<accession>A0A809N302</accession>
<gene>
    <name evidence="1" type="ordered locus">LRHM_1015</name>
</gene>
<proteinExistence type="predicted"/>
<dbReference type="KEGG" id="lrg:LRHM_1015"/>
<protein>
    <submittedName>
        <fullName evidence="1">Uncharacterized protein</fullName>
    </submittedName>
</protein>
<dbReference type="RefSeq" id="WP_005685800.1">
    <property type="nucleotide sequence ID" value="NC_013198.1"/>
</dbReference>